<evidence type="ECO:0000256" key="1">
    <source>
        <dbReference type="SAM" id="Coils"/>
    </source>
</evidence>
<accession>A0A1G4K5V0</accession>
<feature type="region of interest" description="Disordered" evidence="2">
    <location>
        <begin position="287"/>
        <end position="322"/>
    </location>
</feature>
<feature type="compositionally biased region" description="Acidic residues" evidence="2">
    <location>
        <begin position="448"/>
        <end position="461"/>
    </location>
</feature>
<dbReference type="EMBL" id="LT598452">
    <property type="protein sequence ID" value="SCU99167.1"/>
    <property type="molecule type" value="Genomic_DNA"/>
</dbReference>
<keyword evidence="1" id="KW-0175">Coiled coil</keyword>
<evidence type="ECO:0000313" key="4">
    <source>
        <dbReference type="Proteomes" id="UP000189911"/>
    </source>
</evidence>
<feature type="coiled-coil region" evidence="1">
    <location>
        <begin position="155"/>
        <end position="222"/>
    </location>
</feature>
<gene>
    <name evidence="3" type="ORF">LANO_0F01002G</name>
</gene>
<feature type="compositionally biased region" description="Basic and acidic residues" evidence="2">
    <location>
        <begin position="413"/>
        <end position="422"/>
    </location>
</feature>
<dbReference type="OrthoDB" id="4067005at2759"/>
<proteinExistence type="predicted"/>
<dbReference type="InterPro" id="IPR014751">
    <property type="entry name" value="XRCC4-like_C"/>
</dbReference>
<feature type="compositionally biased region" description="Polar residues" evidence="2">
    <location>
        <begin position="396"/>
        <end position="412"/>
    </location>
</feature>
<keyword evidence="4" id="KW-1185">Reference proteome</keyword>
<organism evidence="3 4">
    <name type="scientific">Lachancea nothofagi CBS 11611</name>
    <dbReference type="NCBI Taxonomy" id="1266666"/>
    <lineage>
        <taxon>Eukaryota</taxon>
        <taxon>Fungi</taxon>
        <taxon>Dikarya</taxon>
        <taxon>Ascomycota</taxon>
        <taxon>Saccharomycotina</taxon>
        <taxon>Saccharomycetes</taxon>
        <taxon>Saccharomycetales</taxon>
        <taxon>Saccharomycetaceae</taxon>
        <taxon>Lachancea</taxon>
    </lineage>
</organism>
<feature type="region of interest" description="Disordered" evidence="2">
    <location>
        <begin position="389"/>
        <end position="461"/>
    </location>
</feature>
<dbReference type="Gene3D" id="1.20.5.370">
    <property type="match status" value="1"/>
</dbReference>
<dbReference type="Proteomes" id="UP000189911">
    <property type="component" value="Chromosome F"/>
</dbReference>
<dbReference type="AlphaFoldDB" id="A0A1G4K5V0"/>
<evidence type="ECO:0000313" key="3">
    <source>
        <dbReference type="EMBL" id="SCU99167.1"/>
    </source>
</evidence>
<evidence type="ECO:0000256" key="2">
    <source>
        <dbReference type="SAM" id="MobiDB-lite"/>
    </source>
</evidence>
<sequence>MDASSYFVSCALANVDDDELSVVMCQTRFSSKKCNNVHELRDLALNLTASEGSDIVAAKSVKMKSLRCFADSDPLKMWYELVKFLSGGFFEVSEIDRLWSQDGHWKFHFLTGEWKLIFEIQFEGFTQRFCELTLVSVRDEELDLFHLSLKLFKDQQEANERIHLLERKCTSLKDDIDRLNDGQTARSAMLQERDEKTRDLIVALLNEKKAMIRQLQDRLEENKGPLDIPDEMLINKYVSQPVSRMTSPRKRSAIGNSTPSPKKKARKPYLKQEKSWDDFVDQGFEIRGINREKTPNRGGINEEGSPGLQIRESPMKAGTTSSSVAQTNLLPNEILSQFESSGAGELANLELRIASKGAIDDEIKVKNGTQSTAEGLSATEDLRKRSEPLEVKTKQEISSNIFESPNPSILKSKQSDGWEASRFEGLSENDTNSKSDSETETEASTGVDAEDEMEIETETES</sequence>
<dbReference type="SUPFAM" id="SSF58022">
    <property type="entry name" value="XRCC4, C-terminal oligomerization domain"/>
    <property type="match status" value="1"/>
</dbReference>
<protein>
    <submittedName>
        <fullName evidence="3">LANO_0F01002g1_1</fullName>
    </submittedName>
</protein>
<reference evidence="4" key="1">
    <citation type="submission" date="2016-03" db="EMBL/GenBank/DDBJ databases">
        <authorList>
            <person name="Devillers Hugo."/>
        </authorList>
    </citation>
    <scope>NUCLEOTIDE SEQUENCE [LARGE SCALE GENOMIC DNA]</scope>
</reference>
<name>A0A1G4K5V0_9SACH</name>
<feature type="region of interest" description="Disordered" evidence="2">
    <location>
        <begin position="240"/>
        <end position="272"/>
    </location>
</feature>